<feature type="compositionally biased region" description="Low complexity" evidence="3">
    <location>
        <begin position="337"/>
        <end position="347"/>
    </location>
</feature>
<dbReference type="GeneID" id="106771856"/>
<name>A0A1S3V5C5_VIGRR</name>
<feature type="compositionally biased region" description="Polar residues" evidence="3">
    <location>
        <begin position="539"/>
        <end position="550"/>
    </location>
</feature>
<dbReference type="OrthoDB" id="29853at2759"/>
<dbReference type="Gene3D" id="1.20.1260.60">
    <property type="entry name" value="Vacuolar protein sorting-associated protein Ist1"/>
    <property type="match status" value="1"/>
</dbReference>
<dbReference type="PANTHER" id="PTHR12161">
    <property type="entry name" value="IST1 FAMILY MEMBER"/>
    <property type="match status" value="1"/>
</dbReference>
<keyword evidence="4" id="KW-1185">Reference proteome</keyword>
<proteinExistence type="inferred from homology"/>
<evidence type="ECO:0000313" key="5">
    <source>
        <dbReference type="RefSeq" id="XP_014513344.1"/>
    </source>
</evidence>
<feature type="compositionally biased region" description="Polar residues" evidence="3">
    <location>
        <begin position="671"/>
        <end position="680"/>
    </location>
</feature>
<feature type="coiled-coil region" evidence="2">
    <location>
        <begin position="19"/>
        <end position="46"/>
    </location>
</feature>
<organism evidence="4 5">
    <name type="scientific">Vigna radiata var. radiata</name>
    <name type="common">Mung bean</name>
    <name type="synonym">Phaseolus aureus</name>
    <dbReference type="NCBI Taxonomy" id="3916"/>
    <lineage>
        <taxon>Eukaryota</taxon>
        <taxon>Viridiplantae</taxon>
        <taxon>Streptophyta</taxon>
        <taxon>Embryophyta</taxon>
        <taxon>Tracheophyta</taxon>
        <taxon>Spermatophyta</taxon>
        <taxon>Magnoliopsida</taxon>
        <taxon>eudicotyledons</taxon>
        <taxon>Gunneridae</taxon>
        <taxon>Pentapetalae</taxon>
        <taxon>rosids</taxon>
        <taxon>fabids</taxon>
        <taxon>Fabales</taxon>
        <taxon>Fabaceae</taxon>
        <taxon>Papilionoideae</taxon>
        <taxon>50 kb inversion clade</taxon>
        <taxon>NPAAA clade</taxon>
        <taxon>indigoferoid/millettioid clade</taxon>
        <taxon>Phaseoleae</taxon>
        <taxon>Vigna</taxon>
    </lineage>
</organism>
<dbReference type="GO" id="GO:0015031">
    <property type="term" value="P:protein transport"/>
    <property type="evidence" value="ECO:0007669"/>
    <property type="project" value="InterPro"/>
</dbReference>
<protein>
    <submittedName>
        <fullName evidence="5">Uncharacterized protein LOC106771856 isoform X1</fullName>
    </submittedName>
</protein>
<evidence type="ECO:0000256" key="3">
    <source>
        <dbReference type="SAM" id="MobiDB-lite"/>
    </source>
</evidence>
<dbReference type="InterPro" id="IPR005061">
    <property type="entry name" value="Ist1"/>
</dbReference>
<feature type="compositionally biased region" description="Basic and acidic residues" evidence="3">
    <location>
        <begin position="681"/>
        <end position="693"/>
    </location>
</feature>
<dbReference type="RefSeq" id="XP_014513344.1">
    <property type="nucleotide sequence ID" value="XM_014657858.2"/>
</dbReference>
<dbReference type="SMR" id="A0A1S3V5C5"/>
<feature type="compositionally biased region" description="Basic and acidic residues" evidence="3">
    <location>
        <begin position="987"/>
        <end position="997"/>
    </location>
</feature>
<dbReference type="Pfam" id="PF03398">
    <property type="entry name" value="Ist1"/>
    <property type="match status" value="1"/>
</dbReference>
<accession>A0A1S3V5C5</accession>
<feature type="compositionally biased region" description="Polar residues" evidence="3">
    <location>
        <begin position="945"/>
        <end position="974"/>
    </location>
</feature>
<sequence length="1059" mass="116407">MLHRSFKPAKCKTQLRLAVSRIKLLKNKREAQVKQLKRELAQLLESGQDRTARIRVEHVVREEKTMAAYDLVEIYCELIAARLPMIESQKTCPIDLKEAVSSVIFASPRCSDIPELVDVKKQLTSKYGKEFVSAAVELRPDCGVSRMLVEKLSAKAPDGPTKIKILAAIAEEHNIKWEPKSFEENDVKSSQDLLVGPSTSEKASYAEPSQIHVPPVHDEMGPSNVRSSSQVKPMHHVSTNSYEQTASAAARKNQSTTSGVSDQEIRSSGTGSQETDFLDSYSDNRSAFPMSRHNWNMEFKDAASAAQAAAESAERASMAARAAAELSNRENMTRQYSGGSHSSSGNGLRDERPQGYTFHDDKNISTSSVHGNFHRSSSEAHNEQISAREQDNLVGHSEYYRTSNENVVKHFQSASSMSGSAFGDDKIFTDGSQTADMYHHRNSFEQKNIDLHETNLSMQPGRHEEDFETDLYDDRDLNTENNYHFGDARTNKPSRKASASHLVTPSDDHSDDLDLNGWKTENKAVEDLFVDDEANTQRNFTGTASYNGTSVLFDDSGPEDDDEYKFDVDKKYNREGSSLFVSSPGSRSQVDSWRHGQNIDEKVTSFSTKSHFSEVPERLTASAVSSEKEDMLPVTFDDSDDPGSDSDVVGLVESKVSGLSDYGSSSLNAVASHGNLGSSSRNDKNTMGTDRKLSPSVGSDTIEDHFERRRIDTATVSEKNFGFDDFSASLPSTKERSSTSGLDHEANNDTETIEEFHTESSKEFGYGTLKGGLRNKHSKRPPYIKNTLDGVSSSLGNTSIRNERSLLTGIASIGFDTPEQDRYTREVSRGNKTATSVLDSISSDSDSYRVVANSQETPATTIEPDIQKEKSEAKNKSSSRASVTYFDSDNSDFEDELPKQNSPGFVRPVSGMSRRTSASPKAGTGLSSRDAPLSRASVAPATTLGWKSSRTSYENTNQNASSMTRSSENLTGTKPGSAKNKATEPVSEPRRSLHGEVSESPARLQPSSVSKTVIQDNKEGQDDSYGDASSNKKAVHVHPKLPDYDSFAAHFLSLKKGRP</sequence>
<dbReference type="FunFam" id="1.20.1260.60:FF:000003">
    <property type="entry name" value="IST1-like protein isoform A"/>
    <property type="match status" value="1"/>
</dbReference>
<dbReference type="Proteomes" id="UP000087766">
    <property type="component" value="Chromosome 1"/>
</dbReference>
<feature type="region of interest" description="Disordered" evidence="3">
    <location>
        <begin position="827"/>
        <end position="1046"/>
    </location>
</feature>
<dbReference type="Gramene" id="Vradi01g03240.1">
    <property type="protein sequence ID" value="Vradi01g03240.1"/>
    <property type="gene ID" value="Vradi01g03240"/>
</dbReference>
<feature type="region of interest" description="Disordered" evidence="3">
    <location>
        <begin position="671"/>
        <end position="699"/>
    </location>
</feature>
<dbReference type="AlphaFoldDB" id="A0A1S3V5C5"/>
<gene>
    <name evidence="5" type="primary">LOC106771856</name>
</gene>
<dbReference type="STRING" id="3916.A0A1S3V5C5"/>
<feature type="region of interest" description="Disordered" evidence="3">
    <location>
        <begin position="483"/>
        <end position="515"/>
    </location>
</feature>
<dbReference type="PANTHER" id="PTHR12161:SF13">
    <property type="entry name" value="REGULATOR OF VPS4 ACTIVITY IN THE MVB PATHWAY PROTEIN"/>
    <property type="match status" value="1"/>
</dbReference>
<feature type="region of interest" description="Disordered" evidence="3">
    <location>
        <begin position="539"/>
        <end position="563"/>
    </location>
</feature>
<keyword evidence="2" id="KW-0175">Coiled coil</keyword>
<feature type="compositionally biased region" description="Polar residues" evidence="3">
    <location>
        <begin position="1005"/>
        <end position="1015"/>
    </location>
</feature>
<evidence type="ECO:0000256" key="1">
    <source>
        <dbReference type="ARBA" id="ARBA00005536"/>
    </source>
</evidence>
<comment type="similarity">
    <text evidence="1">Belongs to the IST1 family.</text>
</comment>
<reference evidence="5" key="2">
    <citation type="submission" date="2025-08" db="UniProtKB">
        <authorList>
            <consortium name="RefSeq"/>
        </authorList>
    </citation>
    <scope>IDENTIFICATION</scope>
    <source>
        <tissue evidence="5">Leaf</tissue>
    </source>
</reference>
<feature type="compositionally biased region" description="Polar residues" evidence="3">
    <location>
        <begin position="224"/>
        <end position="281"/>
    </location>
</feature>
<dbReference type="KEGG" id="vra:106771856"/>
<feature type="compositionally biased region" description="Basic and acidic residues" evidence="3">
    <location>
        <begin position="348"/>
        <end position="363"/>
    </location>
</feature>
<feature type="region of interest" description="Disordered" evidence="3">
    <location>
        <begin position="321"/>
        <end position="384"/>
    </location>
</feature>
<feature type="compositionally biased region" description="Polar residues" evidence="3">
    <location>
        <begin position="190"/>
        <end position="202"/>
    </location>
</feature>
<evidence type="ECO:0000256" key="2">
    <source>
        <dbReference type="SAM" id="Coils"/>
    </source>
</evidence>
<feature type="region of interest" description="Disordered" evidence="3">
    <location>
        <begin position="181"/>
        <end position="281"/>
    </location>
</feature>
<reference evidence="4" key="1">
    <citation type="journal article" date="2014" name="Nat. Commun.">
        <title>Genome sequence of mungbean and insights into evolution within Vigna species.</title>
        <authorList>
            <person name="Kang Y.J."/>
            <person name="Kim S.K."/>
            <person name="Kim M.Y."/>
            <person name="Lestari P."/>
            <person name="Kim K.H."/>
            <person name="Ha B.K."/>
            <person name="Jun T.H."/>
            <person name="Hwang W.J."/>
            <person name="Lee T."/>
            <person name="Lee J."/>
            <person name="Shim S."/>
            <person name="Yoon M.Y."/>
            <person name="Jang Y.E."/>
            <person name="Han K.S."/>
            <person name="Taeprayoon P."/>
            <person name="Yoon N."/>
            <person name="Somta P."/>
            <person name="Tanya P."/>
            <person name="Kim K.S."/>
            <person name="Gwag J.G."/>
            <person name="Moon J.K."/>
            <person name="Lee Y.H."/>
            <person name="Park B.S."/>
            <person name="Bombarely A."/>
            <person name="Doyle J.J."/>
            <person name="Jackson S.A."/>
            <person name="Schafleitner R."/>
            <person name="Srinives P."/>
            <person name="Varshney R.K."/>
            <person name="Lee S.H."/>
        </authorList>
    </citation>
    <scope>NUCLEOTIDE SEQUENCE [LARGE SCALE GENOMIC DNA]</scope>
    <source>
        <strain evidence="4">cv. VC1973A</strain>
    </source>
</reference>
<dbReference type="InterPro" id="IPR042277">
    <property type="entry name" value="IST1-like"/>
</dbReference>
<evidence type="ECO:0000313" key="4">
    <source>
        <dbReference type="Proteomes" id="UP000087766"/>
    </source>
</evidence>
<feature type="compositionally biased region" description="Basic and acidic residues" evidence="3">
    <location>
        <begin position="865"/>
        <end position="875"/>
    </location>
</feature>